<evidence type="ECO:0000256" key="1">
    <source>
        <dbReference type="SAM" id="Phobius"/>
    </source>
</evidence>
<dbReference type="Proteomes" id="UP000321172">
    <property type="component" value="Chromosome"/>
</dbReference>
<name>A0A5B8S5Q8_9SPHN</name>
<dbReference type="SUPFAM" id="SSF48452">
    <property type="entry name" value="TPR-like"/>
    <property type="match status" value="1"/>
</dbReference>
<evidence type="ECO:0000313" key="3">
    <source>
        <dbReference type="Proteomes" id="UP000321172"/>
    </source>
</evidence>
<dbReference type="Pfam" id="PF13428">
    <property type="entry name" value="TPR_14"/>
    <property type="match status" value="1"/>
</dbReference>
<feature type="transmembrane region" description="Helical" evidence="1">
    <location>
        <begin position="6"/>
        <end position="24"/>
    </location>
</feature>
<proteinExistence type="predicted"/>
<accession>A0A5B8S5Q8</accession>
<keyword evidence="1" id="KW-0812">Transmembrane</keyword>
<protein>
    <submittedName>
        <fullName evidence="2">Tetratricopeptide repeat protein</fullName>
    </submittedName>
</protein>
<sequence length="229" mass="23576">MTPGFTWALVILTALAAFGLTVLLRAPRKGWEAIGAALLVGIAGYAFQASPGLPGAPKEGAEQAAKSGAALVEARQQLAQAQASGQGLNRWMVIGDALARNGQYGEAAGVILGAVEKEPNNADAWLALANALVGHAEGNLTPAALYAYGRAGQADPMHPGPPFFLGLALAQSGKLAEARGIWAQLLERSPADAPWRADLAERLQRLDAFIAMQAQQSPPSDPAQGGTAP</sequence>
<organism evidence="2 3">
    <name type="scientific">Novosphingobium ginsenosidimutans</name>
    <dbReference type="NCBI Taxonomy" id="1176536"/>
    <lineage>
        <taxon>Bacteria</taxon>
        <taxon>Pseudomonadati</taxon>
        <taxon>Pseudomonadota</taxon>
        <taxon>Alphaproteobacteria</taxon>
        <taxon>Sphingomonadales</taxon>
        <taxon>Sphingomonadaceae</taxon>
        <taxon>Novosphingobium</taxon>
    </lineage>
</organism>
<dbReference type="RefSeq" id="WP_147090829.1">
    <property type="nucleotide sequence ID" value="NZ_BAABJD010000002.1"/>
</dbReference>
<dbReference type="InterPro" id="IPR011990">
    <property type="entry name" value="TPR-like_helical_dom_sf"/>
</dbReference>
<dbReference type="AlphaFoldDB" id="A0A5B8S5Q8"/>
<dbReference type="EMBL" id="CP042345">
    <property type="protein sequence ID" value="QEA16750.1"/>
    <property type="molecule type" value="Genomic_DNA"/>
</dbReference>
<dbReference type="KEGG" id="ngf:FRF71_11755"/>
<keyword evidence="3" id="KW-1185">Reference proteome</keyword>
<evidence type="ECO:0000313" key="2">
    <source>
        <dbReference type="EMBL" id="QEA16750.1"/>
    </source>
</evidence>
<feature type="transmembrane region" description="Helical" evidence="1">
    <location>
        <begin position="31"/>
        <end position="48"/>
    </location>
</feature>
<gene>
    <name evidence="2" type="ORF">FRF71_11755</name>
</gene>
<keyword evidence="1" id="KW-0472">Membrane</keyword>
<dbReference type="Gene3D" id="1.25.40.10">
    <property type="entry name" value="Tetratricopeptide repeat domain"/>
    <property type="match status" value="1"/>
</dbReference>
<keyword evidence="1" id="KW-1133">Transmembrane helix</keyword>
<dbReference type="OrthoDB" id="7390129at2"/>
<reference evidence="2 3" key="1">
    <citation type="journal article" date="2013" name="J. Microbiol. Biotechnol.">
        <title>Novosphingobium ginsenosidimutans sp. nov., with the ability to convert ginsenoside.</title>
        <authorList>
            <person name="Kim J.K."/>
            <person name="He D."/>
            <person name="Liu Q.M."/>
            <person name="Park H.Y."/>
            <person name="Jung M.S."/>
            <person name="Yoon M.H."/>
            <person name="Kim S.C."/>
            <person name="Im W.T."/>
        </authorList>
    </citation>
    <scope>NUCLEOTIDE SEQUENCE [LARGE SCALE GENOMIC DNA]</scope>
    <source>
        <strain evidence="2 3">FW-6</strain>
    </source>
</reference>